<sequence>MGQSDYIKEITRLALANDKNHLLETLYEFVDYSQKNNRAKFAAQLQSIIKASARKEEIGKLKEIYNSQDMDNNSDNIILQTVISSFQMKDLICLPEIKEEFEYFIKERKAADSLSDMNIPVSNKIILHGPSGCGKTLAAYVLAGELQQPLIIVNLGAVVSSKLGETSKNLTKIFKKACYEKAIILLDEFDSLGKIRDYDQDHGEMKRVVNTILQLFDFMSQNSIIIAATNQLQMIDDALIRRFDLSLKLDFPQADQVRSLIDRTINGRFTFDNMELKDSIIEKCHGISYYIIKRTLLNAIKRTILDGHTDNIIQTQIWKKLIFGEIKDVEG</sequence>
<dbReference type="PANTHER" id="PTHR23077:SF198">
    <property type="entry name" value="ATP-DEPENDENT ZINC METALLOPROTEASE FTSH"/>
    <property type="match status" value="1"/>
</dbReference>
<dbReference type="Pfam" id="PF00004">
    <property type="entry name" value="AAA"/>
    <property type="match status" value="1"/>
</dbReference>
<dbReference type="InterPro" id="IPR003959">
    <property type="entry name" value="ATPase_AAA_core"/>
</dbReference>
<dbReference type="InterPro" id="IPR050168">
    <property type="entry name" value="AAA_ATPase_domain"/>
</dbReference>
<protein>
    <submittedName>
        <fullName evidence="2">ATPase</fullName>
    </submittedName>
</protein>
<dbReference type="InterPro" id="IPR003593">
    <property type="entry name" value="AAA+_ATPase"/>
</dbReference>
<evidence type="ECO:0000259" key="1">
    <source>
        <dbReference type="SMART" id="SM00382"/>
    </source>
</evidence>
<dbReference type="SMART" id="SM00382">
    <property type="entry name" value="AAA"/>
    <property type="match status" value="1"/>
</dbReference>
<name>A0AA37NQY6_BACUN</name>
<dbReference type="SUPFAM" id="SSF52540">
    <property type="entry name" value="P-loop containing nucleoside triphosphate hydrolases"/>
    <property type="match status" value="1"/>
</dbReference>
<dbReference type="EMBL" id="BQNL01000001">
    <property type="protein sequence ID" value="GKH13565.1"/>
    <property type="molecule type" value="Genomic_DNA"/>
</dbReference>
<dbReference type="GO" id="GO:0016887">
    <property type="term" value="F:ATP hydrolysis activity"/>
    <property type="evidence" value="ECO:0007669"/>
    <property type="project" value="InterPro"/>
</dbReference>
<reference evidence="2" key="1">
    <citation type="submission" date="2022-01" db="EMBL/GenBank/DDBJ databases">
        <title>Novel bile acid biosynthetic pathways are enriched in the microbiome of centenarians.</title>
        <authorList>
            <person name="Sato Y."/>
            <person name="Atarashi K."/>
            <person name="Plichta R.D."/>
            <person name="Arai Y."/>
            <person name="Sasajima S."/>
            <person name="Kearney M.S."/>
            <person name="Suda W."/>
            <person name="Takeshita K."/>
            <person name="Sasaki T."/>
            <person name="Okamoto S."/>
            <person name="Skelly N.A."/>
            <person name="Okamura Y."/>
            <person name="Vlamakis H."/>
            <person name="Li Y."/>
            <person name="Tanoue T."/>
            <person name="Takei H."/>
            <person name="Nittono H."/>
            <person name="Narushima S."/>
            <person name="Irie J."/>
            <person name="Itoh H."/>
            <person name="Moriya K."/>
            <person name="Sugiura Y."/>
            <person name="Suematsu M."/>
            <person name="Moritoki N."/>
            <person name="Shibata S."/>
            <person name="Littman R.D."/>
            <person name="Fischbach A.M."/>
            <person name="Uwamino Y."/>
            <person name="Inoue T."/>
            <person name="Honda A."/>
            <person name="Hattori M."/>
            <person name="Murai T."/>
            <person name="Xavier J.R."/>
            <person name="Hirose N."/>
            <person name="Honda K."/>
        </authorList>
    </citation>
    <scope>NUCLEOTIDE SEQUENCE</scope>
    <source>
        <strain evidence="2">CE91-St12</strain>
    </source>
</reference>
<organism evidence="2 3">
    <name type="scientific">Bacteroides uniformis</name>
    <dbReference type="NCBI Taxonomy" id="820"/>
    <lineage>
        <taxon>Bacteria</taxon>
        <taxon>Pseudomonadati</taxon>
        <taxon>Bacteroidota</taxon>
        <taxon>Bacteroidia</taxon>
        <taxon>Bacteroidales</taxon>
        <taxon>Bacteroidaceae</taxon>
        <taxon>Bacteroides</taxon>
    </lineage>
</organism>
<dbReference type="CDD" id="cd19481">
    <property type="entry name" value="RecA-like_protease"/>
    <property type="match status" value="1"/>
</dbReference>
<dbReference type="Gene3D" id="3.40.50.300">
    <property type="entry name" value="P-loop containing nucleotide triphosphate hydrolases"/>
    <property type="match status" value="1"/>
</dbReference>
<dbReference type="GO" id="GO:0005524">
    <property type="term" value="F:ATP binding"/>
    <property type="evidence" value="ECO:0007669"/>
    <property type="project" value="InterPro"/>
</dbReference>
<dbReference type="Proteomes" id="UP001055048">
    <property type="component" value="Unassembled WGS sequence"/>
</dbReference>
<proteinExistence type="predicted"/>
<dbReference type="PANTHER" id="PTHR23077">
    <property type="entry name" value="AAA-FAMILY ATPASE"/>
    <property type="match status" value="1"/>
</dbReference>
<evidence type="ECO:0000313" key="3">
    <source>
        <dbReference type="Proteomes" id="UP001055048"/>
    </source>
</evidence>
<gene>
    <name evidence="2" type="ORF">CE91St12_17750</name>
</gene>
<comment type="caution">
    <text evidence="2">The sequence shown here is derived from an EMBL/GenBank/DDBJ whole genome shotgun (WGS) entry which is preliminary data.</text>
</comment>
<feature type="domain" description="AAA+ ATPase" evidence="1">
    <location>
        <begin position="121"/>
        <end position="255"/>
    </location>
</feature>
<dbReference type="AlphaFoldDB" id="A0AA37NQY6"/>
<evidence type="ECO:0000313" key="2">
    <source>
        <dbReference type="EMBL" id="GKH13565.1"/>
    </source>
</evidence>
<dbReference type="RefSeq" id="WP_244074458.1">
    <property type="nucleotide sequence ID" value="NZ_BQNL01000001.1"/>
</dbReference>
<accession>A0AA37NQY6</accession>
<dbReference type="InterPro" id="IPR027417">
    <property type="entry name" value="P-loop_NTPase"/>
</dbReference>